<dbReference type="PANTHER" id="PTHR46796:SF7">
    <property type="entry name" value="ARAC FAMILY TRANSCRIPTIONAL REGULATOR"/>
    <property type="match status" value="1"/>
</dbReference>
<dbReference type="Pfam" id="PF12833">
    <property type="entry name" value="HTH_18"/>
    <property type="match status" value="1"/>
</dbReference>
<keyword evidence="2" id="KW-0238">DNA-binding</keyword>
<dbReference type="InterPro" id="IPR050204">
    <property type="entry name" value="AraC_XylS_family_regulators"/>
</dbReference>
<feature type="domain" description="HTH araC/xylS-type" evidence="4">
    <location>
        <begin position="204"/>
        <end position="305"/>
    </location>
</feature>
<dbReference type="EMBL" id="CP019239">
    <property type="protein sequence ID" value="APW42430.1"/>
    <property type="molecule type" value="Genomic_DNA"/>
</dbReference>
<dbReference type="AlphaFoldDB" id="A0A1P8K8X2"/>
<dbReference type="PROSITE" id="PS01124">
    <property type="entry name" value="HTH_ARAC_FAMILY_2"/>
    <property type="match status" value="1"/>
</dbReference>
<proteinExistence type="predicted"/>
<evidence type="ECO:0000256" key="1">
    <source>
        <dbReference type="ARBA" id="ARBA00023015"/>
    </source>
</evidence>
<dbReference type="SUPFAM" id="SSF46689">
    <property type="entry name" value="Homeodomain-like"/>
    <property type="match status" value="2"/>
</dbReference>
<name>A0A1P8K8X2_9BURK</name>
<dbReference type="InterPro" id="IPR018060">
    <property type="entry name" value="HTH_AraC"/>
</dbReference>
<dbReference type="Gene3D" id="1.10.10.60">
    <property type="entry name" value="Homeodomain-like"/>
    <property type="match status" value="2"/>
</dbReference>
<dbReference type="Gene3D" id="2.60.120.10">
    <property type="entry name" value="Jelly Rolls"/>
    <property type="match status" value="1"/>
</dbReference>
<evidence type="ECO:0000256" key="3">
    <source>
        <dbReference type="ARBA" id="ARBA00023163"/>
    </source>
</evidence>
<dbReference type="SMART" id="SM00342">
    <property type="entry name" value="HTH_ARAC"/>
    <property type="match status" value="1"/>
</dbReference>
<dbReference type="STRING" id="1484693.RS694_07670"/>
<organism evidence="5 6">
    <name type="scientific">Rhodoferax saidenbachensis</name>
    <dbReference type="NCBI Taxonomy" id="1484693"/>
    <lineage>
        <taxon>Bacteria</taxon>
        <taxon>Pseudomonadati</taxon>
        <taxon>Pseudomonadota</taxon>
        <taxon>Betaproteobacteria</taxon>
        <taxon>Burkholderiales</taxon>
        <taxon>Comamonadaceae</taxon>
        <taxon>Rhodoferax</taxon>
    </lineage>
</organism>
<keyword evidence="1" id="KW-0805">Transcription regulation</keyword>
<gene>
    <name evidence="5" type="ORF">RS694_07670</name>
</gene>
<accession>A0A1P8K8X2</accession>
<dbReference type="InterPro" id="IPR032783">
    <property type="entry name" value="AraC_lig"/>
</dbReference>
<evidence type="ECO:0000259" key="4">
    <source>
        <dbReference type="PROSITE" id="PS01124"/>
    </source>
</evidence>
<dbReference type="GO" id="GO:0003700">
    <property type="term" value="F:DNA-binding transcription factor activity"/>
    <property type="evidence" value="ECO:0007669"/>
    <property type="project" value="InterPro"/>
</dbReference>
<dbReference type="KEGG" id="rsb:RS694_07670"/>
<dbReference type="InterPro" id="IPR014710">
    <property type="entry name" value="RmlC-like_jellyroll"/>
</dbReference>
<evidence type="ECO:0000313" key="5">
    <source>
        <dbReference type="EMBL" id="APW42430.1"/>
    </source>
</evidence>
<dbReference type="Pfam" id="PF12852">
    <property type="entry name" value="Cupin_6"/>
    <property type="match status" value="1"/>
</dbReference>
<dbReference type="eggNOG" id="COG2207">
    <property type="taxonomic scope" value="Bacteria"/>
</dbReference>
<dbReference type="Proteomes" id="UP000186110">
    <property type="component" value="Chromosome"/>
</dbReference>
<dbReference type="PANTHER" id="PTHR46796">
    <property type="entry name" value="HTH-TYPE TRANSCRIPTIONAL ACTIVATOR RHAS-RELATED"/>
    <property type="match status" value="1"/>
</dbReference>
<dbReference type="InterPro" id="IPR011051">
    <property type="entry name" value="RmlC_Cupin_sf"/>
</dbReference>
<evidence type="ECO:0000313" key="6">
    <source>
        <dbReference type="Proteomes" id="UP000186110"/>
    </source>
</evidence>
<dbReference type="RefSeq" id="WP_029705786.1">
    <property type="nucleotide sequence ID" value="NZ_CP019239.1"/>
</dbReference>
<evidence type="ECO:0000256" key="2">
    <source>
        <dbReference type="ARBA" id="ARBA00023125"/>
    </source>
</evidence>
<dbReference type="GO" id="GO:0043565">
    <property type="term" value="F:sequence-specific DNA binding"/>
    <property type="evidence" value="ECO:0007669"/>
    <property type="project" value="InterPro"/>
</dbReference>
<keyword evidence="6" id="KW-1185">Reference proteome</keyword>
<keyword evidence="3" id="KW-0804">Transcription</keyword>
<sequence length="306" mass="32927">MDNLSNLVRVLAPQGMLELHCRFAGGWLADHGPAPPGHMPYHVVLAGCGRVRTGSQELDLASGDIVVFPHGAAHILQSLGPGGCELPPPQVPLESQFNGAVTEVFHASADEKMDILCGNFVLDAPGGFLLRNLPEVVCIHTAGREDCVWLNHLTSMMRTEVELVRPGSAAIIGQLSTALFTVLLRKLMADRTITQGFLALMADARLSAVVDAVLVEPAKPWTVATLAEHCHMSRANFAKRFSRVSGLTPLEVVTSLRMELAARMLVQTNATAGMVGERCGYASEAAFGRAFKLHFDKTPRAYRLAA</sequence>
<dbReference type="InterPro" id="IPR009057">
    <property type="entry name" value="Homeodomain-like_sf"/>
</dbReference>
<protein>
    <submittedName>
        <fullName evidence="5">AraC family transcriptional regulator</fullName>
    </submittedName>
</protein>
<reference evidence="5 6" key="1">
    <citation type="submission" date="2017-01" db="EMBL/GenBank/DDBJ databases">
        <authorList>
            <person name="Mah S.A."/>
            <person name="Swanson W.J."/>
            <person name="Moy G.W."/>
            <person name="Vacquier V.D."/>
        </authorList>
    </citation>
    <scope>NUCLEOTIDE SEQUENCE [LARGE SCALE GENOMIC DNA]</scope>
    <source>
        <strain evidence="5 6">DSM 22694</strain>
    </source>
</reference>
<dbReference type="SUPFAM" id="SSF51182">
    <property type="entry name" value="RmlC-like cupins"/>
    <property type="match status" value="1"/>
</dbReference>